<dbReference type="PANTHER" id="PTHR22789">
    <property type="entry name" value="FUCULOSE PHOSPHATE ALDOLASE"/>
    <property type="match status" value="1"/>
</dbReference>
<dbReference type="InterPro" id="IPR001303">
    <property type="entry name" value="Aldolase_II/adducin_N"/>
</dbReference>
<evidence type="ECO:0000313" key="4">
    <source>
        <dbReference type="EMBL" id="SFP02647.1"/>
    </source>
</evidence>
<keyword evidence="1" id="KW-0479">Metal-binding</keyword>
<protein>
    <submittedName>
        <fullName evidence="3">Rhamnulose-1-phosphate aldolase</fullName>
    </submittedName>
</protein>
<dbReference type="EMBL" id="FOVR01000016">
    <property type="protein sequence ID" value="SFO92673.1"/>
    <property type="molecule type" value="Genomic_DNA"/>
</dbReference>
<name>A0A1I5L662_9HYPH</name>
<dbReference type="GO" id="GO:0005829">
    <property type="term" value="C:cytosol"/>
    <property type="evidence" value="ECO:0007669"/>
    <property type="project" value="TreeGrafter"/>
</dbReference>
<dbReference type="NCBIfam" id="NF002963">
    <property type="entry name" value="PRK03634.1"/>
    <property type="match status" value="1"/>
</dbReference>
<dbReference type="GO" id="GO:0019323">
    <property type="term" value="P:pentose catabolic process"/>
    <property type="evidence" value="ECO:0007669"/>
    <property type="project" value="TreeGrafter"/>
</dbReference>
<dbReference type="PANTHER" id="PTHR22789:SF16">
    <property type="entry name" value="RHAMNULOSE-1-PHOSPHATE ALDOLASE"/>
    <property type="match status" value="1"/>
</dbReference>
<evidence type="ECO:0000313" key="3">
    <source>
        <dbReference type="EMBL" id="SFO92673.1"/>
    </source>
</evidence>
<proteinExistence type="predicted"/>
<dbReference type="AlphaFoldDB" id="A0A1I5L662"/>
<dbReference type="InterPro" id="IPR050197">
    <property type="entry name" value="Aldolase_class_II_sugar_metab"/>
</dbReference>
<dbReference type="GO" id="GO:0046872">
    <property type="term" value="F:metal ion binding"/>
    <property type="evidence" value="ECO:0007669"/>
    <property type="project" value="UniProtKB-KW"/>
</dbReference>
<dbReference type="InterPro" id="IPR036409">
    <property type="entry name" value="Aldolase_II/adducin_N_sf"/>
</dbReference>
<sequence>MTVFSHPIPFVQQVASLARLCWEMGWNEANGGNISWRLPTDEVESVLARRYPNVTPAAPVTLPQPQPTLDGDYFIVTGTGQYFRHATEFPDQVFGIVRIVEGGSAYQTVWGFSNGGRPTSEFATHLAGHAVRKRVSEGRERIIMHCHAPEFIALSYILPLDSKELTMALWTKMPECIVIFPDGVRIVPPMLPGTTQIADASIKEMEKGRIISWSHHGIFASEATPDSVFGLIETIEKAAGIHRKVLSAGGEKQTISKELLGQLTDYFEKLLVQKPDFLDD</sequence>
<dbReference type="Pfam" id="PF00596">
    <property type="entry name" value="Aldolase_II"/>
    <property type="match status" value="1"/>
</dbReference>
<organism evidence="3 5">
    <name type="scientific">Cohaesibacter marisflavi</name>
    <dbReference type="NCBI Taxonomy" id="655353"/>
    <lineage>
        <taxon>Bacteria</taxon>
        <taxon>Pseudomonadati</taxon>
        <taxon>Pseudomonadota</taxon>
        <taxon>Alphaproteobacteria</taxon>
        <taxon>Hyphomicrobiales</taxon>
        <taxon>Cohaesibacteraceae</taxon>
    </lineage>
</organism>
<accession>A0A1I5L662</accession>
<dbReference type="Gene3D" id="3.40.225.10">
    <property type="entry name" value="Class II aldolase/adducin N-terminal domain"/>
    <property type="match status" value="1"/>
</dbReference>
<keyword evidence="5" id="KW-1185">Reference proteome</keyword>
<feature type="domain" description="Class II aldolase/adducin N-terminal" evidence="2">
    <location>
        <begin position="12"/>
        <end position="243"/>
    </location>
</feature>
<dbReference type="SUPFAM" id="SSF53639">
    <property type="entry name" value="AraD/HMP-PK domain-like"/>
    <property type="match status" value="1"/>
</dbReference>
<gene>
    <name evidence="3" type="ORF">SAMN04488056_1163</name>
    <name evidence="4" type="ORF">SAMN04488056_11880</name>
</gene>
<dbReference type="OrthoDB" id="9784634at2"/>
<reference evidence="3 5" key="1">
    <citation type="submission" date="2016-10" db="EMBL/GenBank/DDBJ databases">
        <authorList>
            <person name="de Groot N.N."/>
        </authorList>
    </citation>
    <scope>NUCLEOTIDE SEQUENCE [LARGE SCALE GENOMIC DNA]</scope>
    <source>
        <strain evidence="3 5">CGMCC 1.9157</strain>
    </source>
</reference>
<evidence type="ECO:0000313" key="5">
    <source>
        <dbReference type="Proteomes" id="UP000199236"/>
    </source>
</evidence>
<dbReference type="STRING" id="655353.SAMN04488056_1163"/>
<evidence type="ECO:0000259" key="2">
    <source>
        <dbReference type="SMART" id="SM01007"/>
    </source>
</evidence>
<dbReference type="SMART" id="SM01007">
    <property type="entry name" value="Aldolase_II"/>
    <property type="match status" value="1"/>
</dbReference>
<dbReference type="RefSeq" id="WP_090075198.1">
    <property type="nucleotide sequence ID" value="NZ_FOVR01000016.1"/>
</dbReference>
<dbReference type="GO" id="GO:0016832">
    <property type="term" value="F:aldehyde-lyase activity"/>
    <property type="evidence" value="ECO:0007669"/>
    <property type="project" value="TreeGrafter"/>
</dbReference>
<evidence type="ECO:0000256" key="1">
    <source>
        <dbReference type="ARBA" id="ARBA00022723"/>
    </source>
</evidence>
<dbReference type="EMBL" id="FOVR01000018">
    <property type="protein sequence ID" value="SFP02647.1"/>
    <property type="molecule type" value="Genomic_DNA"/>
</dbReference>
<dbReference type="Proteomes" id="UP000199236">
    <property type="component" value="Unassembled WGS sequence"/>
</dbReference>